<evidence type="ECO:0000259" key="1">
    <source>
        <dbReference type="Pfam" id="PF08398"/>
    </source>
</evidence>
<keyword evidence="3" id="KW-1185">Reference proteome</keyword>
<dbReference type="AlphaFoldDB" id="A0A9J6EDL1"/>
<evidence type="ECO:0000313" key="2">
    <source>
        <dbReference type="EMBL" id="KAH8032417.1"/>
    </source>
</evidence>
<reference evidence="2" key="2">
    <citation type="submission" date="2021-09" db="EMBL/GenBank/DDBJ databases">
        <authorList>
            <person name="Jia N."/>
            <person name="Wang J."/>
            <person name="Shi W."/>
            <person name="Du L."/>
            <person name="Sun Y."/>
            <person name="Zhan W."/>
            <person name="Jiang J."/>
            <person name="Wang Q."/>
            <person name="Zhang B."/>
            <person name="Ji P."/>
            <person name="Sakyi L.B."/>
            <person name="Cui X."/>
            <person name="Yuan T."/>
            <person name="Jiang B."/>
            <person name="Yang W."/>
            <person name="Lam T.T.-Y."/>
            <person name="Chang Q."/>
            <person name="Ding S."/>
            <person name="Wang X."/>
            <person name="Zhu J."/>
            <person name="Ruan X."/>
            <person name="Zhao L."/>
            <person name="Wei J."/>
            <person name="Que T."/>
            <person name="Du C."/>
            <person name="Cheng J."/>
            <person name="Dai P."/>
            <person name="Han X."/>
            <person name="Huang E."/>
            <person name="Gao Y."/>
            <person name="Liu J."/>
            <person name="Shao H."/>
            <person name="Ye R."/>
            <person name="Li L."/>
            <person name="Wei W."/>
            <person name="Wang X."/>
            <person name="Wang C."/>
            <person name="Huo Q."/>
            <person name="Li W."/>
            <person name="Guo W."/>
            <person name="Chen H."/>
            <person name="Chen S."/>
            <person name="Zhou L."/>
            <person name="Zhou L."/>
            <person name="Ni X."/>
            <person name="Tian J."/>
            <person name="Zhou Y."/>
            <person name="Sheng Y."/>
            <person name="Liu T."/>
            <person name="Pan Y."/>
            <person name="Xia L."/>
            <person name="Li J."/>
            <person name="Zhao F."/>
            <person name="Cao W."/>
        </authorList>
    </citation>
    <scope>NUCLEOTIDE SEQUENCE</scope>
    <source>
        <strain evidence="2">Rmic-2018</strain>
        <tissue evidence="2">Larvae</tissue>
    </source>
</reference>
<protein>
    <recommendedName>
        <fullName evidence="1">Phospholipase A2-like domain-containing protein</fullName>
    </recommendedName>
</protein>
<dbReference type="Proteomes" id="UP000821866">
    <property type="component" value="Chromosome 3"/>
</dbReference>
<gene>
    <name evidence="2" type="ORF">HPB51_025148</name>
</gene>
<sequence>MPLLQGYQYLGPGNPLRKGDPVDEDDGIAKSHDEAYERATSHEDVFAADQASAALFLNDFTRTGRPIDVVSYTTSNLSNYESYEQKRDLNVTMRLRPDDMHTRHKNLAAWGTETDVVETATFEQTDLGETTVAQTAVPRYTNG</sequence>
<dbReference type="InterPro" id="IPR013607">
    <property type="entry name" value="Phospholipase_A2-like"/>
</dbReference>
<dbReference type="Pfam" id="PF08398">
    <property type="entry name" value="Phospholip_A2_4"/>
    <property type="match status" value="1"/>
</dbReference>
<comment type="caution">
    <text evidence="2">The sequence shown here is derived from an EMBL/GenBank/DDBJ whole genome shotgun (WGS) entry which is preliminary data.</text>
</comment>
<accession>A0A9J6EDL1</accession>
<proteinExistence type="predicted"/>
<dbReference type="VEuPathDB" id="VectorBase:LOC119163910"/>
<feature type="domain" description="Phospholipase A2-like" evidence="1">
    <location>
        <begin position="4"/>
        <end position="44"/>
    </location>
</feature>
<name>A0A9J6EDL1_RHIMP</name>
<reference evidence="2" key="1">
    <citation type="journal article" date="2020" name="Cell">
        <title>Large-Scale Comparative Analyses of Tick Genomes Elucidate Their Genetic Diversity and Vector Capacities.</title>
        <authorList>
            <consortium name="Tick Genome and Microbiome Consortium (TIGMIC)"/>
            <person name="Jia N."/>
            <person name="Wang J."/>
            <person name="Shi W."/>
            <person name="Du L."/>
            <person name="Sun Y."/>
            <person name="Zhan W."/>
            <person name="Jiang J.F."/>
            <person name="Wang Q."/>
            <person name="Zhang B."/>
            <person name="Ji P."/>
            <person name="Bell-Sakyi L."/>
            <person name="Cui X.M."/>
            <person name="Yuan T.T."/>
            <person name="Jiang B.G."/>
            <person name="Yang W.F."/>
            <person name="Lam T.T."/>
            <person name="Chang Q.C."/>
            <person name="Ding S.J."/>
            <person name="Wang X.J."/>
            <person name="Zhu J.G."/>
            <person name="Ruan X.D."/>
            <person name="Zhao L."/>
            <person name="Wei J.T."/>
            <person name="Ye R.Z."/>
            <person name="Que T.C."/>
            <person name="Du C.H."/>
            <person name="Zhou Y.H."/>
            <person name="Cheng J.X."/>
            <person name="Dai P.F."/>
            <person name="Guo W.B."/>
            <person name="Han X.H."/>
            <person name="Huang E.J."/>
            <person name="Li L.F."/>
            <person name="Wei W."/>
            <person name="Gao Y.C."/>
            <person name="Liu J.Z."/>
            <person name="Shao H.Z."/>
            <person name="Wang X."/>
            <person name="Wang C.C."/>
            <person name="Yang T.C."/>
            <person name="Huo Q.B."/>
            <person name="Li W."/>
            <person name="Chen H.Y."/>
            <person name="Chen S.E."/>
            <person name="Zhou L.G."/>
            <person name="Ni X.B."/>
            <person name="Tian J.H."/>
            <person name="Sheng Y."/>
            <person name="Liu T."/>
            <person name="Pan Y.S."/>
            <person name="Xia L.Y."/>
            <person name="Li J."/>
            <person name="Zhao F."/>
            <person name="Cao W.C."/>
        </authorList>
    </citation>
    <scope>NUCLEOTIDE SEQUENCE</scope>
    <source>
        <strain evidence="2">Rmic-2018</strain>
    </source>
</reference>
<dbReference type="GO" id="GO:0005198">
    <property type="term" value="F:structural molecule activity"/>
    <property type="evidence" value="ECO:0007669"/>
    <property type="project" value="InterPro"/>
</dbReference>
<organism evidence="2 3">
    <name type="scientific">Rhipicephalus microplus</name>
    <name type="common">Cattle tick</name>
    <name type="synonym">Boophilus microplus</name>
    <dbReference type="NCBI Taxonomy" id="6941"/>
    <lineage>
        <taxon>Eukaryota</taxon>
        <taxon>Metazoa</taxon>
        <taxon>Ecdysozoa</taxon>
        <taxon>Arthropoda</taxon>
        <taxon>Chelicerata</taxon>
        <taxon>Arachnida</taxon>
        <taxon>Acari</taxon>
        <taxon>Parasitiformes</taxon>
        <taxon>Ixodida</taxon>
        <taxon>Ixodoidea</taxon>
        <taxon>Ixodidae</taxon>
        <taxon>Rhipicephalinae</taxon>
        <taxon>Rhipicephalus</taxon>
        <taxon>Boophilus</taxon>
    </lineage>
</organism>
<evidence type="ECO:0000313" key="3">
    <source>
        <dbReference type="Proteomes" id="UP000821866"/>
    </source>
</evidence>
<dbReference type="EMBL" id="JABSTU010000005">
    <property type="protein sequence ID" value="KAH8032417.1"/>
    <property type="molecule type" value="Genomic_DNA"/>
</dbReference>